<comment type="caution">
    <text evidence="2">The sequence shown here is derived from an EMBL/GenBank/DDBJ whole genome shotgun (WGS) entry which is preliminary data.</text>
</comment>
<feature type="region of interest" description="Disordered" evidence="1">
    <location>
        <begin position="65"/>
        <end position="124"/>
    </location>
</feature>
<protein>
    <submittedName>
        <fullName evidence="2">Uncharacterized protein</fullName>
    </submittedName>
</protein>
<dbReference type="EMBL" id="JARIHO010000059">
    <property type="protein sequence ID" value="KAJ7318066.1"/>
    <property type="molecule type" value="Genomic_DNA"/>
</dbReference>
<evidence type="ECO:0000313" key="3">
    <source>
        <dbReference type="Proteomes" id="UP001218218"/>
    </source>
</evidence>
<evidence type="ECO:0000256" key="1">
    <source>
        <dbReference type="SAM" id="MobiDB-lite"/>
    </source>
</evidence>
<dbReference type="AlphaFoldDB" id="A0AAD6ZCR9"/>
<feature type="compositionally biased region" description="Polar residues" evidence="1">
    <location>
        <begin position="111"/>
        <end position="120"/>
    </location>
</feature>
<keyword evidence="3" id="KW-1185">Reference proteome</keyword>
<sequence length="223" mass="24842">MELQAPVQVMPMKQVVNHTKNTIDDHITVMVRPDCPGINPSDWVWLTPGRIAVGSTLNKAIQDSANMASASPPDPSDDPSSSGSDGPKLGSNEGLSDTSRHTSAVARHQKMSSNRSTGTRSRMILKPIPPMKYNGEMNAPAFQRFVCKGSAYVKMGWVPVEDQVFYVSYYLKEKAADYYNQVVVLDEESYTLEKFSVGLFDFIFLPDFCNTQQKKLNCCFQNE</sequence>
<dbReference type="Proteomes" id="UP001218218">
    <property type="component" value="Unassembled WGS sequence"/>
</dbReference>
<reference evidence="2" key="1">
    <citation type="submission" date="2023-03" db="EMBL/GenBank/DDBJ databases">
        <title>Massive genome expansion in bonnet fungi (Mycena s.s.) driven by repeated elements and novel gene families across ecological guilds.</title>
        <authorList>
            <consortium name="Lawrence Berkeley National Laboratory"/>
            <person name="Harder C.B."/>
            <person name="Miyauchi S."/>
            <person name="Viragh M."/>
            <person name="Kuo A."/>
            <person name="Thoen E."/>
            <person name="Andreopoulos B."/>
            <person name="Lu D."/>
            <person name="Skrede I."/>
            <person name="Drula E."/>
            <person name="Henrissat B."/>
            <person name="Morin E."/>
            <person name="Kohler A."/>
            <person name="Barry K."/>
            <person name="LaButti K."/>
            <person name="Morin E."/>
            <person name="Salamov A."/>
            <person name="Lipzen A."/>
            <person name="Mereny Z."/>
            <person name="Hegedus B."/>
            <person name="Baldrian P."/>
            <person name="Stursova M."/>
            <person name="Weitz H."/>
            <person name="Taylor A."/>
            <person name="Grigoriev I.V."/>
            <person name="Nagy L.G."/>
            <person name="Martin F."/>
            <person name="Kauserud H."/>
        </authorList>
    </citation>
    <scope>NUCLEOTIDE SEQUENCE</scope>
    <source>
        <strain evidence="2">CBHHK002</strain>
    </source>
</reference>
<gene>
    <name evidence="2" type="ORF">DFH08DRAFT_820090</name>
</gene>
<feature type="compositionally biased region" description="Low complexity" evidence="1">
    <location>
        <begin position="78"/>
        <end position="87"/>
    </location>
</feature>
<evidence type="ECO:0000313" key="2">
    <source>
        <dbReference type="EMBL" id="KAJ7318066.1"/>
    </source>
</evidence>
<organism evidence="2 3">
    <name type="scientific">Mycena albidolilacea</name>
    <dbReference type="NCBI Taxonomy" id="1033008"/>
    <lineage>
        <taxon>Eukaryota</taxon>
        <taxon>Fungi</taxon>
        <taxon>Dikarya</taxon>
        <taxon>Basidiomycota</taxon>
        <taxon>Agaricomycotina</taxon>
        <taxon>Agaricomycetes</taxon>
        <taxon>Agaricomycetidae</taxon>
        <taxon>Agaricales</taxon>
        <taxon>Marasmiineae</taxon>
        <taxon>Mycenaceae</taxon>
        <taxon>Mycena</taxon>
    </lineage>
</organism>
<accession>A0AAD6ZCR9</accession>
<proteinExistence type="predicted"/>
<name>A0AAD6ZCR9_9AGAR</name>